<keyword evidence="2" id="KW-1185">Reference proteome</keyword>
<dbReference type="EMBL" id="MH536811">
    <property type="protein sequence ID" value="AXG66306.1"/>
    <property type="molecule type" value="Genomic_DNA"/>
</dbReference>
<protein>
    <submittedName>
        <fullName evidence="1">Phosphoesterase</fullName>
    </submittedName>
</protein>
<dbReference type="GeneID" id="55609363"/>
<dbReference type="Proteomes" id="UP000259354">
    <property type="component" value="Segment"/>
</dbReference>
<accession>A0A345GTN4</accession>
<dbReference type="KEGG" id="vg:55609363"/>
<organism evidence="1 2">
    <name type="scientific">Streptomyces phage Annadreamy</name>
    <dbReference type="NCBI Taxonomy" id="2250335"/>
    <lineage>
        <taxon>Viruses</taxon>
        <taxon>Duplodnaviria</taxon>
        <taxon>Heunggongvirae</taxon>
        <taxon>Uroviricota</taxon>
        <taxon>Caudoviricetes</taxon>
        <taxon>Stanwilliamsviridae</taxon>
        <taxon>Loccivirinae</taxon>
        <taxon>Annadreamyvirus</taxon>
        <taxon>Annadreamyvirus annadreamy</taxon>
    </lineage>
</organism>
<proteinExistence type="predicted"/>
<dbReference type="Gene3D" id="3.60.21.10">
    <property type="match status" value="1"/>
</dbReference>
<gene>
    <name evidence="1" type="primary">221</name>
    <name evidence="1" type="ORF">SEA_ANNADREAMY_221</name>
</gene>
<sequence length="190" mass="21804">MSRFFTSDTHFGHARIIELCNRPFSSVEEMNEVMIERWNSVVKSTDTVIHFGDVALGKIAESLPLIERLNGIKSLIPGNHDRIFSGEKEKQRVRFMEQYEWVFNGGIMPETSRFKIDGKLVIGSHFPYSGDSHGEDRHADKRPSDMGFPLIHGHVHDKWKFNGRMFNVGVDVNNFTPVSEDEVVAWLRSL</sequence>
<dbReference type="SUPFAM" id="SSF56300">
    <property type="entry name" value="Metallo-dependent phosphatases"/>
    <property type="match status" value="1"/>
</dbReference>
<evidence type="ECO:0000313" key="1">
    <source>
        <dbReference type="EMBL" id="AXG66306.1"/>
    </source>
</evidence>
<name>A0A345GTN4_9CAUD</name>
<dbReference type="RefSeq" id="YP_009839155.1">
    <property type="nucleotide sequence ID" value="NC_048719.1"/>
</dbReference>
<evidence type="ECO:0000313" key="2">
    <source>
        <dbReference type="Proteomes" id="UP000259354"/>
    </source>
</evidence>
<reference evidence="1 2" key="1">
    <citation type="submission" date="2018-06" db="EMBL/GenBank/DDBJ databases">
        <authorList>
            <person name="Moussa A."/>
            <person name="Couoh J.M."/>
            <person name="Harbem L."/>
            <person name="Okocha J.C."/>
            <person name="Taylor D."/>
            <person name="Teutsch A.B."/>
            <person name="Smith B.R."/>
            <person name="Suri N."/>
            <person name="Layton S.R."/>
            <person name="Kim T."/>
            <person name="Hughes L.E."/>
            <person name="Garlena R.A."/>
            <person name="Russell D.A."/>
            <person name="Pope W.H."/>
            <person name="Jacobs-Sera D."/>
            <person name="Hatfull G.F."/>
        </authorList>
    </citation>
    <scope>NUCLEOTIDE SEQUENCE [LARGE SCALE GENOMIC DNA]</scope>
</reference>
<dbReference type="InterPro" id="IPR029052">
    <property type="entry name" value="Metallo-depent_PP-like"/>
</dbReference>